<protein>
    <submittedName>
        <fullName evidence="1">Uncharacterized protein</fullName>
    </submittedName>
</protein>
<proteinExistence type="predicted"/>
<name>A0A2P2Q7Z7_RHIMU</name>
<reference evidence="1" key="1">
    <citation type="submission" date="2018-02" db="EMBL/GenBank/DDBJ databases">
        <title>Rhizophora mucronata_Transcriptome.</title>
        <authorList>
            <person name="Meera S.P."/>
            <person name="Sreeshan A."/>
            <person name="Augustine A."/>
        </authorList>
    </citation>
    <scope>NUCLEOTIDE SEQUENCE</scope>
    <source>
        <tissue evidence="1">Leaf</tissue>
    </source>
</reference>
<accession>A0A2P2Q7Z7</accession>
<dbReference type="AlphaFoldDB" id="A0A2P2Q7Z7"/>
<sequence length="47" mass="5389">MFSRPFKIVPFSTHLENASFHCPSTHFVASVEKVSHTIQYAKFPSHL</sequence>
<dbReference type="EMBL" id="GGEC01082618">
    <property type="protein sequence ID" value="MBX63102.1"/>
    <property type="molecule type" value="Transcribed_RNA"/>
</dbReference>
<evidence type="ECO:0000313" key="1">
    <source>
        <dbReference type="EMBL" id="MBX63102.1"/>
    </source>
</evidence>
<organism evidence="1">
    <name type="scientific">Rhizophora mucronata</name>
    <name type="common">Asiatic mangrove</name>
    <dbReference type="NCBI Taxonomy" id="61149"/>
    <lineage>
        <taxon>Eukaryota</taxon>
        <taxon>Viridiplantae</taxon>
        <taxon>Streptophyta</taxon>
        <taxon>Embryophyta</taxon>
        <taxon>Tracheophyta</taxon>
        <taxon>Spermatophyta</taxon>
        <taxon>Magnoliopsida</taxon>
        <taxon>eudicotyledons</taxon>
        <taxon>Gunneridae</taxon>
        <taxon>Pentapetalae</taxon>
        <taxon>rosids</taxon>
        <taxon>fabids</taxon>
        <taxon>Malpighiales</taxon>
        <taxon>Rhizophoraceae</taxon>
        <taxon>Rhizophora</taxon>
    </lineage>
</organism>